<dbReference type="SMART" id="SM00963">
    <property type="entry name" value="SRP54_N"/>
    <property type="match status" value="1"/>
</dbReference>
<keyword evidence="2 10" id="KW-0963">Cytoplasm</keyword>
<dbReference type="InterPro" id="IPR036891">
    <property type="entry name" value="Signal_recog_part_SRP54_M_sf"/>
</dbReference>
<dbReference type="Pfam" id="PF02881">
    <property type="entry name" value="SRP54_N"/>
    <property type="match status" value="1"/>
</dbReference>
<comment type="subcellular location">
    <subcellularLocation>
        <location evidence="10">Cytoplasm</location>
    </subcellularLocation>
    <text evidence="10">The SRP-RNC complex is targeted to the cytoplasmic membrane.</text>
</comment>
<dbReference type="PIR" id="F90554">
    <property type="entry name" value="F90554"/>
</dbReference>
<feature type="domain" description="SRP54-type proteins GTP-binding" evidence="11">
    <location>
        <begin position="269"/>
        <end position="282"/>
    </location>
</feature>
<dbReference type="PROSITE" id="PS00300">
    <property type="entry name" value="SRP54"/>
    <property type="match status" value="1"/>
</dbReference>
<dbReference type="SMART" id="SM00962">
    <property type="entry name" value="SRP54"/>
    <property type="match status" value="1"/>
</dbReference>
<dbReference type="CDD" id="cd18539">
    <property type="entry name" value="SRP_G"/>
    <property type="match status" value="1"/>
</dbReference>
<evidence type="ECO:0000313" key="13">
    <source>
        <dbReference type="Proteomes" id="UP000000528"/>
    </source>
</evidence>
<dbReference type="GO" id="GO:0048500">
    <property type="term" value="C:signal recognition particle"/>
    <property type="evidence" value="ECO:0007669"/>
    <property type="project" value="UniProtKB-UniRule"/>
</dbReference>
<dbReference type="HOGENOM" id="CLU_009301_6_0_14"/>
<dbReference type="InterPro" id="IPR013822">
    <property type="entry name" value="Signal_recog_particl_SRP54_hlx"/>
</dbReference>
<keyword evidence="8 10" id="KW-0687">Ribonucleoprotein</keyword>
<dbReference type="InterPro" id="IPR004780">
    <property type="entry name" value="SRP"/>
</dbReference>
<evidence type="ECO:0000256" key="7">
    <source>
        <dbReference type="ARBA" id="ARBA00023135"/>
    </source>
</evidence>
<evidence type="ECO:0000256" key="9">
    <source>
        <dbReference type="ARBA" id="ARBA00048027"/>
    </source>
</evidence>
<reference evidence="12 13" key="1">
    <citation type="journal article" date="2001" name="Nucleic Acids Res.">
        <title>The complete genome sequence of the murine respiratory pathogen Mycoplasma pulmonis.</title>
        <authorList>
            <person name="Chambaud I."/>
            <person name="Heilig R."/>
            <person name="Ferris S."/>
            <person name="Barbe V."/>
            <person name="Samson D."/>
            <person name="Galisson F."/>
            <person name="Moszer I."/>
            <person name="Dybvig K."/>
            <person name="Wroblewski H."/>
            <person name="Viari A."/>
            <person name="Rocha E.P.C."/>
            <person name="Blanchard A."/>
        </authorList>
    </citation>
    <scope>NUCLEOTIDE SEQUENCE [LARGE SCALE GENOMIC DNA]</scope>
    <source>
        <strain evidence="12 13">UAB CTIP</strain>
    </source>
</reference>
<dbReference type="Gene3D" id="3.40.50.300">
    <property type="entry name" value="P-loop containing nucleotide triphosphate hydrolases"/>
    <property type="match status" value="1"/>
</dbReference>
<dbReference type="PANTHER" id="PTHR11564">
    <property type="entry name" value="SIGNAL RECOGNITION PARTICLE 54K PROTEIN SRP54"/>
    <property type="match status" value="1"/>
</dbReference>
<dbReference type="GO" id="GO:0003924">
    <property type="term" value="F:GTPase activity"/>
    <property type="evidence" value="ECO:0007669"/>
    <property type="project" value="UniProtKB-UniRule"/>
</dbReference>
<dbReference type="SUPFAM" id="SSF52540">
    <property type="entry name" value="P-loop containing nucleoside triphosphate hydrolases"/>
    <property type="match status" value="1"/>
</dbReference>
<evidence type="ECO:0000256" key="2">
    <source>
        <dbReference type="ARBA" id="ARBA00022490"/>
    </source>
</evidence>
<feature type="binding site" evidence="10">
    <location>
        <begin position="106"/>
        <end position="113"/>
    </location>
    <ligand>
        <name>GTP</name>
        <dbReference type="ChEBI" id="CHEBI:37565"/>
    </ligand>
</feature>
<dbReference type="Pfam" id="PF00448">
    <property type="entry name" value="SRP54"/>
    <property type="match status" value="1"/>
</dbReference>
<evidence type="ECO:0000256" key="10">
    <source>
        <dbReference type="HAMAP-Rule" id="MF_00306"/>
    </source>
</evidence>
<evidence type="ECO:0000256" key="3">
    <source>
        <dbReference type="ARBA" id="ARBA00022741"/>
    </source>
</evidence>
<keyword evidence="13" id="KW-1185">Reference proteome</keyword>
<keyword evidence="4 10" id="KW-0378">Hydrolase</keyword>
<keyword evidence="7 10" id="KW-0733">Signal recognition particle</keyword>
<dbReference type="EMBL" id="AL445564">
    <property type="protein sequence ID" value="CAC13515.1"/>
    <property type="molecule type" value="Genomic_DNA"/>
</dbReference>
<dbReference type="eggNOG" id="COG0541">
    <property type="taxonomic scope" value="Bacteria"/>
</dbReference>
<feature type="binding site" evidence="10">
    <location>
        <begin position="248"/>
        <end position="251"/>
    </location>
    <ligand>
        <name>GTP</name>
        <dbReference type="ChEBI" id="CHEBI:37565"/>
    </ligand>
</feature>
<dbReference type="InterPro" id="IPR022941">
    <property type="entry name" value="SRP54"/>
</dbReference>
<protein>
    <recommendedName>
        <fullName evidence="10">Signal recognition particle protein</fullName>
        <ecNumber evidence="10">3.6.5.4</ecNumber>
    </recommendedName>
    <alternativeName>
        <fullName evidence="10">Fifty-four homolog</fullName>
    </alternativeName>
</protein>
<evidence type="ECO:0000256" key="8">
    <source>
        <dbReference type="ARBA" id="ARBA00023274"/>
    </source>
</evidence>
<dbReference type="HAMAP" id="MF_00306">
    <property type="entry name" value="SRP54"/>
    <property type="match status" value="1"/>
</dbReference>
<dbReference type="GO" id="GO:0008312">
    <property type="term" value="F:7S RNA binding"/>
    <property type="evidence" value="ECO:0007669"/>
    <property type="project" value="InterPro"/>
</dbReference>
<dbReference type="RefSeq" id="WP_010925146.1">
    <property type="nucleotide sequence ID" value="NC_002771.1"/>
</dbReference>
<dbReference type="SUPFAM" id="SSF47364">
    <property type="entry name" value="Domain of the SRP/SRP receptor G-proteins"/>
    <property type="match status" value="1"/>
</dbReference>
<keyword evidence="3 10" id="KW-0547">Nucleotide-binding</keyword>
<comment type="domain">
    <text evidence="10">Composed of three domains: the N-terminal N domain, which is responsible for interactions with the ribosome, the central G domain, which binds GTP, and the C-terminal M domain, which binds the RNA and the signal sequence of the RNC.</text>
</comment>
<dbReference type="Pfam" id="PF02978">
    <property type="entry name" value="SRP_SPB"/>
    <property type="match status" value="1"/>
</dbReference>
<comment type="catalytic activity">
    <reaction evidence="9 10">
        <text>GTP + H2O = GDP + phosphate + H(+)</text>
        <dbReference type="Rhea" id="RHEA:19669"/>
        <dbReference type="ChEBI" id="CHEBI:15377"/>
        <dbReference type="ChEBI" id="CHEBI:15378"/>
        <dbReference type="ChEBI" id="CHEBI:37565"/>
        <dbReference type="ChEBI" id="CHEBI:43474"/>
        <dbReference type="ChEBI" id="CHEBI:58189"/>
        <dbReference type="EC" id="3.6.5.4"/>
    </reaction>
</comment>
<comment type="function">
    <text evidence="10">Involved in targeting and insertion of nascent membrane proteins into the cytoplasmic membrane. Binds to the hydrophobic signal sequence of the ribosome-nascent chain (RNC) as it emerges from the ribosomes. The SRP-RNC complex is then targeted to the cytoplasmic membrane where it interacts with the SRP receptor FtsY.</text>
</comment>
<comment type="similarity">
    <text evidence="1 10">Belongs to the GTP-binding SRP family. SRP54 subfamily.</text>
</comment>
<organism evidence="13">
    <name type="scientific">Mycoplasmopsis pulmonis (strain UAB CTIP)</name>
    <name type="common">Mycoplasma pulmonis</name>
    <dbReference type="NCBI Taxonomy" id="272635"/>
    <lineage>
        <taxon>Bacteria</taxon>
        <taxon>Bacillati</taxon>
        <taxon>Mycoplasmatota</taxon>
        <taxon>Mycoplasmoidales</taxon>
        <taxon>Metamycoplasmataceae</taxon>
        <taxon>Mycoplasmopsis</taxon>
    </lineage>
</organism>
<dbReference type="NCBIfam" id="TIGR00959">
    <property type="entry name" value="ffh"/>
    <property type="match status" value="1"/>
</dbReference>
<dbReference type="BioCyc" id="MPUL272635:G1GT6-342-MONOMER"/>
<evidence type="ECO:0000259" key="11">
    <source>
        <dbReference type="PROSITE" id="PS00300"/>
    </source>
</evidence>
<dbReference type="GO" id="GO:0005525">
    <property type="term" value="F:GTP binding"/>
    <property type="evidence" value="ECO:0007669"/>
    <property type="project" value="UniProtKB-UniRule"/>
</dbReference>
<dbReference type="KEGG" id="mpu:MYPU_3420"/>
<dbReference type="Proteomes" id="UP000000528">
    <property type="component" value="Chromosome"/>
</dbReference>
<dbReference type="InterPro" id="IPR027417">
    <property type="entry name" value="P-loop_NTPase"/>
</dbReference>
<dbReference type="STRING" id="272635.gene:17576933"/>
<dbReference type="InterPro" id="IPR042101">
    <property type="entry name" value="SRP54_N_sf"/>
</dbReference>
<evidence type="ECO:0000313" key="12">
    <source>
        <dbReference type="EMBL" id="CAC13515.1"/>
    </source>
</evidence>
<evidence type="ECO:0000256" key="4">
    <source>
        <dbReference type="ARBA" id="ARBA00022801"/>
    </source>
</evidence>
<keyword evidence="5 10" id="KW-0694">RNA-binding</keyword>
<name>Q98QL9_MYCPU</name>
<evidence type="ECO:0000256" key="6">
    <source>
        <dbReference type="ARBA" id="ARBA00023134"/>
    </source>
</evidence>
<feature type="binding site" evidence="10">
    <location>
        <begin position="190"/>
        <end position="194"/>
    </location>
    <ligand>
        <name>GTP</name>
        <dbReference type="ChEBI" id="CHEBI:37565"/>
    </ligand>
</feature>
<dbReference type="PANTHER" id="PTHR11564:SF5">
    <property type="entry name" value="SIGNAL RECOGNITION PARTICLE SUBUNIT SRP54"/>
    <property type="match status" value="1"/>
</dbReference>
<dbReference type="FunFam" id="3.40.50.300:FF:000022">
    <property type="entry name" value="Signal recognition particle 54 kDa subunit"/>
    <property type="match status" value="1"/>
</dbReference>
<evidence type="ECO:0000256" key="1">
    <source>
        <dbReference type="ARBA" id="ARBA00005450"/>
    </source>
</evidence>
<dbReference type="SMART" id="SM00382">
    <property type="entry name" value="AAA"/>
    <property type="match status" value="1"/>
</dbReference>
<gene>
    <name evidence="10" type="primary">ffh</name>
    <name evidence="12" type="ordered locus">MYPU_3420</name>
</gene>
<dbReference type="Gene3D" id="1.20.120.140">
    <property type="entry name" value="Signal recognition particle SRP54, nucleotide-binding domain"/>
    <property type="match status" value="1"/>
</dbReference>
<evidence type="ECO:0000256" key="5">
    <source>
        <dbReference type="ARBA" id="ARBA00022884"/>
    </source>
</evidence>
<dbReference type="Gene3D" id="1.10.260.30">
    <property type="entry name" value="Signal recognition particle, SRP54 subunit, M-domain"/>
    <property type="match status" value="1"/>
</dbReference>
<dbReference type="InterPro" id="IPR004125">
    <property type="entry name" value="Signal_recog_particle_SRP54_M"/>
</dbReference>
<accession>Q98QL9</accession>
<dbReference type="GO" id="GO:0006614">
    <property type="term" value="P:SRP-dependent cotranslational protein targeting to membrane"/>
    <property type="evidence" value="ECO:0007669"/>
    <property type="project" value="InterPro"/>
</dbReference>
<comment type="subunit">
    <text evidence="10">Part of the signal recognition particle protein translocation system, which is composed of SRP and FtsY.</text>
</comment>
<dbReference type="AlphaFoldDB" id="Q98QL9"/>
<proteinExistence type="inferred from homology"/>
<keyword evidence="6 10" id="KW-0342">GTP-binding</keyword>
<dbReference type="InterPro" id="IPR003593">
    <property type="entry name" value="AAA+_ATPase"/>
</dbReference>
<dbReference type="InterPro" id="IPR000897">
    <property type="entry name" value="SRP54_GTPase_dom"/>
</dbReference>
<dbReference type="SUPFAM" id="SSF47446">
    <property type="entry name" value="Signal peptide-binding domain"/>
    <property type="match status" value="1"/>
</dbReference>
<dbReference type="InterPro" id="IPR036225">
    <property type="entry name" value="SRP/SRP_N"/>
</dbReference>
<dbReference type="EC" id="3.6.5.4" evidence="10"/>
<sequence>MFDFLGNRIQKSIQKMSKKTTLNEADILEVIKDIKFALLEADVNLLVVKKFIKDVKEKALESELIGKLNPSQTMIKIVKDELTTLLGGKAQEIKIVKKPHVIMFVGLQGGGKTTTVAKVAYYLRKKKFVENPLLVACDVYRPAAIDQLQTLAKQIQIPVYANDVSVSPIKTARQALDQAYKEKNDLVIIDTAGRLSIDEKLMEELLLIKKEIKPDEIIFVADAMSGQDIINVAKTFHEKLSLSSSIITKLDSDARGGAALSIREILNIPIKFIGTGEKISNIDIFHADRMAERILGMGDVLSLIEKTEEVVDKNKVKKMMNRMIKGNFDLEDLMENLKQVQKMGKLSKIVKMIPGLGGKIDESKLDQAESKIRLFTILISSMTSEEKKNPKLLKNASRKRRIIEGSGRSVQEYNLLVNEFETMTKKMKALSANLKEGKITPGSFGNFSI</sequence>